<name>A0AAN9MQR1_CANGL</name>
<evidence type="ECO:0000313" key="1">
    <source>
        <dbReference type="EMBL" id="KAK7358872.1"/>
    </source>
</evidence>
<dbReference type="EMBL" id="JAYMYQ010000001">
    <property type="protein sequence ID" value="KAK7358872.1"/>
    <property type="molecule type" value="Genomic_DNA"/>
</dbReference>
<accession>A0AAN9MQR1</accession>
<proteinExistence type="predicted"/>
<organism evidence="1 2">
    <name type="scientific">Canavalia gladiata</name>
    <name type="common">Sword bean</name>
    <name type="synonym">Dolichos gladiatus</name>
    <dbReference type="NCBI Taxonomy" id="3824"/>
    <lineage>
        <taxon>Eukaryota</taxon>
        <taxon>Viridiplantae</taxon>
        <taxon>Streptophyta</taxon>
        <taxon>Embryophyta</taxon>
        <taxon>Tracheophyta</taxon>
        <taxon>Spermatophyta</taxon>
        <taxon>Magnoliopsida</taxon>
        <taxon>eudicotyledons</taxon>
        <taxon>Gunneridae</taxon>
        <taxon>Pentapetalae</taxon>
        <taxon>rosids</taxon>
        <taxon>fabids</taxon>
        <taxon>Fabales</taxon>
        <taxon>Fabaceae</taxon>
        <taxon>Papilionoideae</taxon>
        <taxon>50 kb inversion clade</taxon>
        <taxon>NPAAA clade</taxon>
        <taxon>indigoferoid/millettioid clade</taxon>
        <taxon>Phaseoleae</taxon>
        <taxon>Canavalia</taxon>
    </lineage>
</organism>
<comment type="caution">
    <text evidence="1">The sequence shown here is derived from an EMBL/GenBank/DDBJ whole genome shotgun (WGS) entry which is preliminary data.</text>
</comment>
<sequence length="67" mass="7459">MTVKISCFIHYVVIFTCFLFGLLDFVVVSVRASCGSQFTVHNSLSTQHKRTHLPAVASCSSWAHTKL</sequence>
<dbReference type="Proteomes" id="UP001367508">
    <property type="component" value="Unassembled WGS sequence"/>
</dbReference>
<protein>
    <submittedName>
        <fullName evidence="1">Uncharacterized protein</fullName>
    </submittedName>
</protein>
<evidence type="ECO:0000313" key="2">
    <source>
        <dbReference type="Proteomes" id="UP001367508"/>
    </source>
</evidence>
<gene>
    <name evidence="1" type="ORF">VNO77_00812</name>
</gene>
<dbReference type="AlphaFoldDB" id="A0AAN9MQR1"/>
<reference evidence="1 2" key="1">
    <citation type="submission" date="2024-01" db="EMBL/GenBank/DDBJ databases">
        <title>The genomes of 5 underutilized Papilionoideae crops provide insights into root nodulation and disease resistanc.</title>
        <authorList>
            <person name="Jiang F."/>
        </authorList>
    </citation>
    <scope>NUCLEOTIDE SEQUENCE [LARGE SCALE GENOMIC DNA]</scope>
    <source>
        <strain evidence="1">LVBAO_FW01</strain>
        <tissue evidence="1">Leaves</tissue>
    </source>
</reference>
<keyword evidence="2" id="KW-1185">Reference proteome</keyword>